<evidence type="ECO:0000259" key="2">
    <source>
        <dbReference type="PROSITE" id="PS50888"/>
    </source>
</evidence>
<evidence type="ECO:0000256" key="1">
    <source>
        <dbReference type="SAM" id="MobiDB-lite"/>
    </source>
</evidence>
<proteinExistence type="predicted"/>
<evidence type="ECO:0000313" key="4">
    <source>
        <dbReference type="Proteomes" id="UP000521943"/>
    </source>
</evidence>
<dbReference type="PROSITE" id="PS50888">
    <property type="entry name" value="BHLH"/>
    <property type="match status" value="1"/>
</dbReference>
<feature type="compositionally biased region" description="Low complexity" evidence="1">
    <location>
        <begin position="393"/>
        <end position="407"/>
    </location>
</feature>
<dbReference type="PANTHER" id="PTHR46266:SF4">
    <property type="entry name" value="TRANSCRIPTION FACTOR TT8"/>
    <property type="match status" value="1"/>
</dbReference>
<dbReference type="SMART" id="SM00353">
    <property type="entry name" value="HLH"/>
    <property type="match status" value="1"/>
</dbReference>
<organism evidence="3 4">
    <name type="scientific">Ephemerocybe angulata</name>
    <dbReference type="NCBI Taxonomy" id="980116"/>
    <lineage>
        <taxon>Eukaryota</taxon>
        <taxon>Fungi</taxon>
        <taxon>Dikarya</taxon>
        <taxon>Basidiomycota</taxon>
        <taxon>Agaricomycotina</taxon>
        <taxon>Agaricomycetes</taxon>
        <taxon>Agaricomycetidae</taxon>
        <taxon>Agaricales</taxon>
        <taxon>Agaricineae</taxon>
        <taxon>Psathyrellaceae</taxon>
        <taxon>Ephemerocybe</taxon>
    </lineage>
</organism>
<feature type="region of interest" description="Disordered" evidence="1">
    <location>
        <begin position="15"/>
        <end position="86"/>
    </location>
</feature>
<feature type="compositionally biased region" description="Polar residues" evidence="1">
    <location>
        <begin position="302"/>
        <end position="312"/>
    </location>
</feature>
<dbReference type="Pfam" id="PF00010">
    <property type="entry name" value="HLH"/>
    <property type="match status" value="1"/>
</dbReference>
<feature type="region of interest" description="Disordered" evidence="1">
    <location>
        <begin position="187"/>
        <end position="312"/>
    </location>
</feature>
<dbReference type="GO" id="GO:0046983">
    <property type="term" value="F:protein dimerization activity"/>
    <property type="evidence" value="ECO:0007669"/>
    <property type="project" value="InterPro"/>
</dbReference>
<reference evidence="3 4" key="1">
    <citation type="submission" date="2020-07" db="EMBL/GenBank/DDBJ databases">
        <title>Comparative genomics of pyrophilous fungi reveals a link between fire events and developmental genes.</title>
        <authorList>
            <consortium name="DOE Joint Genome Institute"/>
            <person name="Steindorff A.S."/>
            <person name="Carver A."/>
            <person name="Calhoun S."/>
            <person name="Stillman K."/>
            <person name="Liu H."/>
            <person name="Lipzen A."/>
            <person name="Pangilinan J."/>
            <person name="Labutti K."/>
            <person name="Bruns T.D."/>
            <person name="Grigoriev I.V."/>
        </authorList>
    </citation>
    <scope>NUCLEOTIDE SEQUENCE [LARGE SCALE GENOMIC DNA]</scope>
    <source>
        <strain evidence="3 4">CBS 144469</strain>
    </source>
</reference>
<dbReference type="OrthoDB" id="690068at2759"/>
<feature type="compositionally biased region" description="Polar residues" evidence="1">
    <location>
        <begin position="231"/>
        <end position="248"/>
    </location>
</feature>
<dbReference type="SUPFAM" id="SSF47459">
    <property type="entry name" value="HLH, helix-loop-helix DNA-binding domain"/>
    <property type="match status" value="1"/>
</dbReference>
<sequence>MVEPTVEVYAASCNPSRRAKRPLPVTSVSVAPPADGARPVPIQPRKAAGKQDSLSEDAIALPPATPAPAKRGRKPGPLSRAAREAQRRLNHSIIEKARRTKINDALATLRELVPLEYGQNKSPTLQPVESDADDDVEDYQSSSSKPKKAGKKPEKEKEFKLEILIRTVAYMKDLISRVAELEEQVVAGGQPQVASDPPSEVSPSRKRQRSNIEDVELQPQSNRPRTDHYSRTQGPLSPTNEATFSSRPSPVFRPNLEGPLPSISSWLPDTVVDPRLRPSGSKQTQQSPPGTSSYLPSPPSSTHFEPTRSSYLPPTLSLAALSSSASSSSSSSGPNRTPEDENVATLLIQMSTSPSFRHVYPSSPTASGVTSPPKLRMDGDLTTGTRAPDSPERPSSPGHRSSSSLDSYPPYNGSQAQTPATLLGLTHLWKP</sequence>
<dbReference type="EMBL" id="JACGCI010000048">
    <property type="protein sequence ID" value="KAF6751646.1"/>
    <property type="molecule type" value="Genomic_DNA"/>
</dbReference>
<keyword evidence="4" id="KW-1185">Reference proteome</keyword>
<gene>
    <name evidence="3" type="ORF">DFP72DRAFT_471857</name>
</gene>
<feature type="region of interest" description="Disordered" evidence="1">
    <location>
        <begin position="354"/>
        <end position="431"/>
    </location>
</feature>
<feature type="region of interest" description="Disordered" evidence="1">
    <location>
        <begin position="118"/>
        <end position="158"/>
    </location>
</feature>
<dbReference type="PANTHER" id="PTHR46266">
    <property type="entry name" value="TRANSCRIPTION FACTOR TT8"/>
    <property type="match status" value="1"/>
</dbReference>
<dbReference type="InterPro" id="IPR036638">
    <property type="entry name" value="HLH_DNA-bd_sf"/>
</dbReference>
<evidence type="ECO:0000313" key="3">
    <source>
        <dbReference type="EMBL" id="KAF6751646.1"/>
    </source>
</evidence>
<dbReference type="AlphaFoldDB" id="A0A8H6HRY3"/>
<comment type="caution">
    <text evidence="3">The sequence shown here is derived from an EMBL/GenBank/DDBJ whole genome shotgun (WGS) entry which is preliminary data.</text>
</comment>
<name>A0A8H6HRY3_9AGAR</name>
<feature type="domain" description="BHLH" evidence="2">
    <location>
        <begin position="86"/>
        <end position="174"/>
    </location>
</feature>
<protein>
    <recommendedName>
        <fullName evidence="2">BHLH domain-containing protein</fullName>
    </recommendedName>
</protein>
<dbReference type="Proteomes" id="UP000521943">
    <property type="component" value="Unassembled WGS sequence"/>
</dbReference>
<accession>A0A8H6HRY3</accession>
<dbReference type="Gene3D" id="4.10.280.10">
    <property type="entry name" value="Helix-loop-helix DNA-binding domain"/>
    <property type="match status" value="1"/>
</dbReference>
<dbReference type="InterPro" id="IPR011598">
    <property type="entry name" value="bHLH_dom"/>
</dbReference>